<dbReference type="EMBL" id="CP043869">
    <property type="protein sequence ID" value="QEQ97908.1"/>
    <property type="molecule type" value="Genomic_DNA"/>
</dbReference>
<evidence type="ECO:0000313" key="6">
    <source>
        <dbReference type="EMBL" id="QEQ97908.1"/>
    </source>
</evidence>
<name>A0A5P1RE52_9GAMM</name>
<keyword evidence="2" id="KW-0808">Transferase</keyword>
<sequence>MAYQADAPRKPFVTRGSRVIRCETCLLPAQRCLCTDKPGVAAKAVFWLLTHHDEFYKPSNTGRLIVDAIHGSKTFEWSRTDPDPDFIALLSDARYRPYLVFPQEADYQQRMVDVEAVQRPDERIPAFIILDGTWRQARRMFRLSRYLDALPVFEPTVTGLSRYQLRQSAQPHHLCTAEVGAAVLRDIQDEQSASVLDAYFDLFNAEYFASRRSADTKGAALAAREQLQYLMASKPD</sequence>
<dbReference type="Pfam" id="PF03942">
    <property type="entry name" value="DTW"/>
    <property type="match status" value="1"/>
</dbReference>
<gene>
    <name evidence="6" type="ORF">F0U83_14940</name>
</gene>
<dbReference type="InterPro" id="IPR039262">
    <property type="entry name" value="DTWD2/TAPT"/>
</dbReference>
<evidence type="ECO:0000256" key="2">
    <source>
        <dbReference type="ARBA" id="ARBA00022679"/>
    </source>
</evidence>
<evidence type="ECO:0000256" key="4">
    <source>
        <dbReference type="ARBA" id="ARBA00022694"/>
    </source>
</evidence>
<dbReference type="RefSeq" id="WP_138989031.1">
    <property type="nucleotide sequence ID" value="NZ_CP043869.1"/>
</dbReference>
<dbReference type="OrthoDB" id="370626at2"/>
<evidence type="ECO:0000259" key="5">
    <source>
        <dbReference type="SMART" id="SM01144"/>
    </source>
</evidence>
<dbReference type="InterPro" id="IPR005636">
    <property type="entry name" value="DTW"/>
</dbReference>
<evidence type="ECO:0000313" key="7">
    <source>
        <dbReference type="Proteomes" id="UP000324760"/>
    </source>
</evidence>
<dbReference type="GO" id="GO:0016432">
    <property type="term" value="F:tRNA-uridine aminocarboxypropyltransferase activity"/>
    <property type="evidence" value="ECO:0007669"/>
    <property type="project" value="UniProtKB-EC"/>
</dbReference>
<dbReference type="AlphaFoldDB" id="A0A5P1RE52"/>
<evidence type="ECO:0000256" key="1">
    <source>
        <dbReference type="ARBA" id="ARBA00012386"/>
    </source>
</evidence>
<accession>A0A5P1RE52</accession>
<dbReference type="PANTHER" id="PTHR21392:SF1">
    <property type="entry name" value="TRNA-URIDINE AMINOCARBOXYPROPYLTRANSFERASE"/>
    <property type="match status" value="1"/>
</dbReference>
<dbReference type="SMART" id="SM01144">
    <property type="entry name" value="DTW"/>
    <property type="match status" value="1"/>
</dbReference>
<evidence type="ECO:0000256" key="3">
    <source>
        <dbReference type="ARBA" id="ARBA00022691"/>
    </source>
</evidence>
<dbReference type="GO" id="GO:0008033">
    <property type="term" value="P:tRNA processing"/>
    <property type="evidence" value="ECO:0007669"/>
    <property type="project" value="UniProtKB-KW"/>
</dbReference>
<proteinExistence type="predicted"/>
<reference evidence="6 7" key="1">
    <citation type="journal article" date="2019" name="Biochem. Eng. J.">
        <title>Metabolic engineering of the marine bacteria Neptunomonas concharum for the production of acetoin and meso-2,3-butanediol from acetate.</title>
        <authorList>
            <person name="Li W."/>
            <person name="Pu N."/>
            <person name="Liu C.-X."/>
            <person name="Yuan Q.-P."/>
            <person name="Li Z.-J."/>
        </authorList>
    </citation>
    <scope>NUCLEOTIDE SEQUENCE [LARGE SCALE GENOMIC DNA]</scope>
    <source>
        <strain evidence="6 7">JCM17730</strain>
    </source>
</reference>
<organism evidence="6 7">
    <name type="scientific">Neptunomonas concharum</name>
    <dbReference type="NCBI Taxonomy" id="1031538"/>
    <lineage>
        <taxon>Bacteria</taxon>
        <taxon>Pseudomonadati</taxon>
        <taxon>Pseudomonadota</taxon>
        <taxon>Gammaproteobacteria</taxon>
        <taxon>Oceanospirillales</taxon>
        <taxon>Oceanospirillaceae</taxon>
        <taxon>Neptunomonas</taxon>
    </lineage>
</organism>
<feature type="domain" description="DTW" evidence="5">
    <location>
        <begin position="18"/>
        <end position="212"/>
    </location>
</feature>
<keyword evidence="4" id="KW-0819">tRNA processing</keyword>
<dbReference type="PANTHER" id="PTHR21392">
    <property type="entry name" value="TRNA-URIDINE AMINOCARBOXYPROPYLTRANSFERASE 2"/>
    <property type="match status" value="1"/>
</dbReference>
<dbReference type="Proteomes" id="UP000324760">
    <property type="component" value="Chromosome"/>
</dbReference>
<dbReference type="EC" id="2.5.1.25" evidence="1"/>
<keyword evidence="7" id="KW-1185">Reference proteome</keyword>
<protein>
    <recommendedName>
        <fullName evidence="1">tRNA-uridine aminocarboxypropyltransferase</fullName>
        <ecNumber evidence="1">2.5.1.25</ecNumber>
    </recommendedName>
</protein>
<keyword evidence="3" id="KW-0949">S-adenosyl-L-methionine</keyword>
<dbReference type="KEGG" id="ncu:F0U83_14940"/>